<dbReference type="AlphaFoldDB" id="A0AA84ZSI7"/>
<dbReference type="WBParaSite" id="SMRG1_44520.1">
    <property type="protein sequence ID" value="SMRG1_44520.1"/>
    <property type="gene ID" value="SMRG1_44520"/>
</dbReference>
<keyword evidence="1" id="KW-0812">Transmembrane</keyword>
<reference evidence="3" key="1">
    <citation type="submission" date="2023-11" db="UniProtKB">
        <authorList>
            <consortium name="WormBaseParasite"/>
        </authorList>
    </citation>
    <scope>IDENTIFICATION</scope>
</reference>
<dbReference type="Proteomes" id="UP000050790">
    <property type="component" value="Unassembled WGS sequence"/>
</dbReference>
<feature type="transmembrane region" description="Helical" evidence="1">
    <location>
        <begin position="30"/>
        <end position="49"/>
    </location>
</feature>
<protein>
    <submittedName>
        <fullName evidence="3">Uncharacterized protein</fullName>
    </submittedName>
</protein>
<organism evidence="2 3">
    <name type="scientific">Schistosoma margrebowiei</name>
    <dbReference type="NCBI Taxonomy" id="48269"/>
    <lineage>
        <taxon>Eukaryota</taxon>
        <taxon>Metazoa</taxon>
        <taxon>Spiralia</taxon>
        <taxon>Lophotrochozoa</taxon>
        <taxon>Platyhelminthes</taxon>
        <taxon>Trematoda</taxon>
        <taxon>Digenea</taxon>
        <taxon>Strigeidida</taxon>
        <taxon>Schistosomatoidea</taxon>
        <taxon>Schistosomatidae</taxon>
        <taxon>Schistosoma</taxon>
    </lineage>
</organism>
<sequence length="99" mass="11673">MKLQNLNKTREPYIKYFICKILINRLRLHYSFVFTSITVCSRSLLFNLLNLLPPGISLSFDDTCYLYLWASVVAHTTPVQTEVYFIINYEFENKNAILI</sequence>
<name>A0AA84ZSI7_9TREM</name>
<proteinExistence type="predicted"/>
<accession>A0AA84ZSI7</accession>
<evidence type="ECO:0000313" key="3">
    <source>
        <dbReference type="WBParaSite" id="SMRG1_44520.1"/>
    </source>
</evidence>
<keyword evidence="1" id="KW-0472">Membrane</keyword>
<evidence type="ECO:0000313" key="2">
    <source>
        <dbReference type="Proteomes" id="UP000050790"/>
    </source>
</evidence>
<keyword evidence="1" id="KW-1133">Transmembrane helix</keyword>
<evidence type="ECO:0000256" key="1">
    <source>
        <dbReference type="SAM" id="Phobius"/>
    </source>
</evidence>